<dbReference type="Pfam" id="PF04507">
    <property type="entry name" value="DUF576"/>
    <property type="match status" value="1"/>
</dbReference>
<dbReference type="Gene3D" id="2.50.20.40">
    <property type="match status" value="1"/>
</dbReference>
<comment type="similarity">
    <text evidence="1">Belongs to the staphylococcal tandem lipoprotein family.</text>
</comment>
<comment type="caution">
    <text evidence="3">The sequence shown here is derived from an EMBL/GenBank/DDBJ whole genome shotgun (WGS) entry which is preliminary data.</text>
</comment>
<dbReference type="EMBL" id="JANSKX010000002">
    <property type="protein sequence ID" value="MCY1593719.1"/>
    <property type="molecule type" value="Genomic_DNA"/>
</dbReference>
<protein>
    <submittedName>
        <fullName evidence="3">Tandem-type lipoprotein</fullName>
    </submittedName>
</protein>
<dbReference type="RefSeq" id="WP_268210435.1">
    <property type="nucleotide sequence ID" value="NZ_JANSKK010000001.1"/>
</dbReference>
<organism evidence="3 4">
    <name type="scientific">Staphylococcus pettenkoferi</name>
    <dbReference type="NCBI Taxonomy" id="170573"/>
    <lineage>
        <taxon>Bacteria</taxon>
        <taxon>Bacillati</taxon>
        <taxon>Bacillota</taxon>
        <taxon>Bacilli</taxon>
        <taxon>Bacillales</taxon>
        <taxon>Staphylococcaceae</taxon>
        <taxon>Staphylococcus</taxon>
    </lineage>
</organism>
<gene>
    <name evidence="3" type="ORF">NW112_00520</name>
</gene>
<accession>A0A9Q4D4E9</accession>
<dbReference type="InterPro" id="IPR038641">
    <property type="entry name" value="Csa_sf"/>
</dbReference>
<evidence type="ECO:0000256" key="2">
    <source>
        <dbReference type="SAM" id="Phobius"/>
    </source>
</evidence>
<dbReference type="PROSITE" id="PS51257">
    <property type="entry name" value="PROKAR_LIPOPROTEIN"/>
    <property type="match status" value="1"/>
</dbReference>
<keyword evidence="2" id="KW-1133">Transmembrane helix</keyword>
<sequence>MNNKKTLQLIIILVLILTTVTGCYFLFFGKDRKIKNLFNEKLKFYPVKNLDDYYHLTPKGEYTKDNIYPGTWIVQSSISEKRGKILFSEGAVLYINLEKKNAKGKYYIYKIYDDKHKGLTTKETNYKIIMKNNKLKCVDKRASKSLKKKIENFKFMSQYSNFKNTKKNQWVIRNYNYTLNNFFATRNLSNEDDIVKNLRKKYDIKDKSAPSIAMSGASSEFKKDNNIDISLDINFNQNDIKISDSIGYHTEGVNEEDEYGTEL</sequence>
<proteinExistence type="inferred from homology"/>
<reference evidence="3" key="1">
    <citation type="journal article" date="2022" name="Int. J. Mol. Sci.">
        <title>Phenotypic and genotypic virulence characterisation of Staphylococcus pettenkoferi strains isolated from human bloodstream and diabetic foot infections.</title>
        <authorList>
            <person name="Magnan C."/>
        </authorList>
    </citation>
    <scope>NUCLEOTIDE SEQUENCE</scope>
    <source>
        <strain evidence="3">NSP020P</strain>
    </source>
</reference>
<dbReference type="InterPro" id="IPR007595">
    <property type="entry name" value="Csa"/>
</dbReference>
<evidence type="ECO:0000256" key="1">
    <source>
        <dbReference type="ARBA" id="ARBA00009715"/>
    </source>
</evidence>
<evidence type="ECO:0000313" key="3">
    <source>
        <dbReference type="EMBL" id="MCY1593719.1"/>
    </source>
</evidence>
<dbReference type="AlphaFoldDB" id="A0A9Q4D4E9"/>
<evidence type="ECO:0000313" key="4">
    <source>
        <dbReference type="Proteomes" id="UP001081438"/>
    </source>
</evidence>
<keyword evidence="2" id="KW-0812">Transmembrane</keyword>
<dbReference type="Proteomes" id="UP001081438">
    <property type="component" value="Unassembled WGS sequence"/>
</dbReference>
<keyword evidence="3" id="KW-0449">Lipoprotein</keyword>
<feature type="transmembrane region" description="Helical" evidence="2">
    <location>
        <begin position="6"/>
        <end position="27"/>
    </location>
</feature>
<keyword evidence="2" id="KW-0472">Membrane</keyword>
<name>A0A9Q4D4E9_9STAP</name>